<evidence type="ECO:0000313" key="3">
    <source>
        <dbReference type="Proteomes" id="UP001152755"/>
    </source>
</evidence>
<gene>
    <name evidence="2" type="ORF">NVS88_19985</name>
</gene>
<sequence>MFRLLDSVAGLAAIVIAVILFVLYRVIGAFTRYLGNHPDPRVRLRRKRGTAWVLAAGFGLGFLAALSERHGALAAVSIILCSVAAQWLVNDALRRRRVKRAAGTGRAHR</sequence>
<evidence type="ECO:0000256" key="1">
    <source>
        <dbReference type="SAM" id="Phobius"/>
    </source>
</evidence>
<proteinExistence type="predicted"/>
<reference evidence="2" key="1">
    <citation type="submission" date="2022-08" db="EMBL/GenBank/DDBJ databases">
        <title>Genome analysis of Corynebacteriales strain.</title>
        <authorList>
            <person name="Lee S.D."/>
        </authorList>
    </citation>
    <scope>NUCLEOTIDE SEQUENCE</scope>
    <source>
        <strain evidence="2">D3-21</strain>
    </source>
</reference>
<name>A0A9X4RG00_9ACTN</name>
<dbReference type="Proteomes" id="UP001152755">
    <property type="component" value="Unassembled WGS sequence"/>
</dbReference>
<feature type="transmembrane region" description="Helical" evidence="1">
    <location>
        <begin position="72"/>
        <end position="90"/>
    </location>
</feature>
<dbReference type="EMBL" id="JANRHA010000018">
    <property type="protein sequence ID" value="MDG3016837.1"/>
    <property type="molecule type" value="Genomic_DNA"/>
</dbReference>
<keyword evidence="1" id="KW-0812">Transmembrane</keyword>
<keyword evidence="3" id="KW-1185">Reference proteome</keyword>
<comment type="caution">
    <text evidence="2">The sequence shown here is derived from an EMBL/GenBank/DDBJ whole genome shotgun (WGS) entry which is preliminary data.</text>
</comment>
<keyword evidence="1" id="KW-1133">Transmembrane helix</keyword>
<feature type="transmembrane region" description="Helical" evidence="1">
    <location>
        <begin position="6"/>
        <end position="28"/>
    </location>
</feature>
<keyword evidence="1" id="KW-0472">Membrane</keyword>
<dbReference type="AlphaFoldDB" id="A0A9X4RG00"/>
<organism evidence="2 3">
    <name type="scientific">Speluncibacter jeojiensis</name>
    <dbReference type="NCBI Taxonomy" id="2710754"/>
    <lineage>
        <taxon>Bacteria</taxon>
        <taxon>Bacillati</taxon>
        <taxon>Actinomycetota</taxon>
        <taxon>Actinomycetes</taxon>
        <taxon>Mycobacteriales</taxon>
        <taxon>Speluncibacteraceae</taxon>
        <taxon>Speluncibacter</taxon>
    </lineage>
</organism>
<dbReference type="RefSeq" id="WP_277832483.1">
    <property type="nucleotide sequence ID" value="NZ_JAAIVF010000003.1"/>
</dbReference>
<protein>
    <submittedName>
        <fullName evidence="2">Uncharacterized protein</fullName>
    </submittedName>
</protein>
<feature type="transmembrane region" description="Helical" evidence="1">
    <location>
        <begin position="49"/>
        <end position="66"/>
    </location>
</feature>
<evidence type="ECO:0000313" key="2">
    <source>
        <dbReference type="EMBL" id="MDG3016837.1"/>
    </source>
</evidence>
<accession>A0A9X4RG00</accession>